<dbReference type="AlphaFoldDB" id="A0A5B7DVU8"/>
<sequence>MFPPHASLFRLAPSVMYANEMERSKLAYDFVRKGPFSLEFRPDDIAPLNQTVMIFDRYLGGLNFDAQHSDNLTKMLSDRHFNVPHDLTSQLYHASVSPFKNCTYRYEFKHKGGRSMTDIFNLDIGRHYLKDDLSYLALQTEPKMEEDQRQEVDGCATLPRHLHLATSQLAATEAHPLRPAPRYWLS</sequence>
<comment type="caution">
    <text evidence="1">The sequence shown here is derived from an EMBL/GenBank/DDBJ whole genome shotgun (WGS) entry which is preliminary data.</text>
</comment>
<evidence type="ECO:0000313" key="1">
    <source>
        <dbReference type="EMBL" id="MPC25229.1"/>
    </source>
</evidence>
<gene>
    <name evidence="1" type="ORF">E2C01_018334</name>
</gene>
<protein>
    <submittedName>
        <fullName evidence="1">Uncharacterized protein</fullName>
    </submittedName>
</protein>
<accession>A0A5B7DVU8</accession>
<name>A0A5B7DVU8_PORTR</name>
<evidence type="ECO:0000313" key="2">
    <source>
        <dbReference type="Proteomes" id="UP000324222"/>
    </source>
</evidence>
<organism evidence="1 2">
    <name type="scientific">Portunus trituberculatus</name>
    <name type="common">Swimming crab</name>
    <name type="synonym">Neptunus trituberculatus</name>
    <dbReference type="NCBI Taxonomy" id="210409"/>
    <lineage>
        <taxon>Eukaryota</taxon>
        <taxon>Metazoa</taxon>
        <taxon>Ecdysozoa</taxon>
        <taxon>Arthropoda</taxon>
        <taxon>Crustacea</taxon>
        <taxon>Multicrustacea</taxon>
        <taxon>Malacostraca</taxon>
        <taxon>Eumalacostraca</taxon>
        <taxon>Eucarida</taxon>
        <taxon>Decapoda</taxon>
        <taxon>Pleocyemata</taxon>
        <taxon>Brachyura</taxon>
        <taxon>Eubrachyura</taxon>
        <taxon>Portunoidea</taxon>
        <taxon>Portunidae</taxon>
        <taxon>Portuninae</taxon>
        <taxon>Portunus</taxon>
    </lineage>
</organism>
<keyword evidence="2" id="KW-1185">Reference proteome</keyword>
<reference evidence="1 2" key="1">
    <citation type="submission" date="2019-05" db="EMBL/GenBank/DDBJ databases">
        <title>Another draft genome of Portunus trituberculatus and its Hox gene families provides insights of decapod evolution.</title>
        <authorList>
            <person name="Jeong J.-H."/>
            <person name="Song I."/>
            <person name="Kim S."/>
            <person name="Choi T."/>
            <person name="Kim D."/>
            <person name="Ryu S."/>
            <person name="Kim W."/>
        </authorList>
    </citation>
    <scope>NUCLEOTIDE SEQUENCE [LARGE SCALE GENOMIC DNA]</scope>
    <source>
        <tissue evidence="1">Muscle</tissue>
    </source>
</reference>
<proteinExistence type="predicted"/>
<dbReference type="OrthoDB" id="19653at2759"/>
<dbReference type="EMBL" id="VSRR010001435">
    <property type="protein sequence ID" value="MPC25229.1"/>
    <property type="molecule type" value="Genomic_DNA"/>
</dbReference>
<dbReference type="Proteomes" id="UP000324222">
    <property type="component" value="Unassembled WGS sequence"/>
</dbReference>